<name>X1PDE3_9ZZZZ</name>
<feature type="domain" description="Clp R" evidence="1">
    <location>
        <begin position="12"/>
        <end position="169"/>
    </location>
</feature>
<sequence length="169" mass="18833">MKNEKTGENMKLDNFTFKAQEVLADAQARAEEEHQQEIAPEHLLLALVEQKDGVLTASMDSPDQGAKDIPVDEVIFENGNLRLEIKSAMIVFEGKLKDDDLSIEGELRQSGQSFPLVLKRVDEPAQVRRPQEPKKPYPYEEEEVVYENKEAAVKLAGTLTSPGQGGPFP</sequence>
<dbReference type="EMBL" id="BARV01016604">
    <property type="protein sequence ID" value="GAI28934.1"/>
    <property type="molecule type" value="Genomic_DNA"/>
</dbReference>
<dbReference type="Gene3D" id="1.10.1780.10">
    <property type="entry name" value="Clp, N-terminal domain"/>
    <property type="match status" value="1"/>
</dbReference>
<feature type="non-terminal residue" evidence="2">
    <location>
        <position position="169"/>
    </location>
</feature>
<dbReference type="InterPro" id="IPR004176">
    <property type="entry name" value="Clp_R_N"/>
</dbReference>
<proteinExistence type="predicted"/>
<evidence type="ECO:0000313" key="2">
    <source>
        <dbReference type="EMBL" id="GAI28934.1"/>
    </source>
</evidence>
<gene>
    <name evidence="2" type="ORF">S06H3_28453</name>
</gene>
<dbReference type="AlphaFoldDB" id="X1PDE3"/>
<evidence type="ECO:0000259" key="1">
    <source>
        <dbReference type="PROSITE" id="PS51903"/>
    </source>
</evidence>
<reference evidence="2" key="1">
    <citation type="journal article" date="2014" name="Front. Microbiol.">
        <title>High frequency of phylogenetically diverse reductive dehalogenase-homologous genes in deep subseafloor sedimentary metagenomes.</title>
        <authorList>
            <person name="Kawai M."/>
            <person name="Futagami T."/>
            <person name="Toyoda A."/>
            <person name="Takaki Y."/>
            <person name="Nishi S."/>
            <person name="Hori S."/>
            <person name="Arai W."/>
            <person name="Tsubouchi T."/>
            <person name="Morono Y."/>
            <person name="Uchiyama I."/>
            <person name="Ito T."/>
            <person name="Fujiyama A."/>
            <person name="Inagaki F."/>
            <person name="Takami H."/>
        </authorList>
    </citation>
    <scope>NUCLEOTIDE SEQUENCE</scope>
    <source>
        <strain evidence="2">Expedition CK06-06</strain>
    </source>
</reference>
<dbReference type="InterPro" id="IPR036628">
    <property type="entry name" value="Clp_N_dom_sf"/>
</dbReference>
<dbReference type="Pfam" id="PF02861">
    <property type="entry name" value="Clp_N"/>
    <property type="match status" value="1"/>
</dbReference>
<dbReference type="PROSITE" id="PS51903">
    <property type="entry name" value="CLP_R"/>
    <property type="match status" value="1"/>
</dbReference>
<comment type="caution">
    <text evidence="2">The sequence shown here is derived from an EMBL/GenBank/DDBJ whole genome shotgun (WGS) entry which is preliminary data.</text>
</comment>
<protein>
    <recommendedName>
        <fullName evidence="1">Clp R domain-containing protein</fullName>
    </recommendedName>
</protein>
<dbReference type="SUPFAM" id="SSF81923">
    <property type="entry name" value="Double Clp-N motif"/>
    <property type="match status" value="1"/>
</dbReference>
<organism evidence="2">
    <name type="scientific">marine sediment metagenome</name>
    <dbReference type="NCBI Taxonomy" id="412755"/>
    <lineage>
        <taxon>unclassified sequences</taxon>
        <taxon>metagenomes</taxon>
        <taxon>ecological metagenomes</taxon>
    </lineage>
</organism>
<accession>X1PDE3</accession>